<evidence type="ECO:0000313" key="3">
    <source>
        <dbReference type="Proteomes" id="UP000187209"/>
    </source>
</evidence>
<dbReference type="Proteomes" id="UP000187209">
    <property type="component" value="Unassembled WGS sequence"/>
</dbReference>
<keyword evidence="3" id="KW-1185">Reference proteome</keyword>
<comment type="caution">
    <text evidence="2">The sequence shown here is derived from an EMBL/GenBank/DDBJ whole genome shotgun (WGS) entry which is preliminary data.</text>
</comment>
<evidence type="ECO:0000256" key="1">
    <source>
        <dbReference type="SAM" id="MobiDB-lite"/>
    </source>
</evidence>
<proteinExistence type="predicted"/>
<sequence>MGKRGSRNRNTNTKKKQVSISENTKLGSTTPQQKLSKTDSKMSDPNDIEPTLRKILNNFLSTYRSRLTSTNDSYKADLSSLPIIKHPNLDLLLLRLANEIIEDILLQVPSIPSKLSVFLLESCACIESVCALFEKITESQSNANISKLIFYCKILKPAWEVDISLSKNQELKTIYNDFKALSVNYKDTDLLPFGSIVNLLQGKKSNKIFQRLFSDTSTDESKSPNRSIDSEIEEFRNRLESCEKLTTRSKPQVSEEWINTLKRQLNKIRA</sequence>
<reference evidence="2 3" key="1">
    <citation type="submission" date="2016-11" db="EMBL/GenBank/DDBJ databases">
        <title>The macronuclear genome of Stentor coeruleus: a giant cell with tiny introns.</title>
        <authorList>
            <person name="Slabodnick M."/>
            <person name="Ruby J.G."/>
            <person name="Reiff S.B."/>
            <person name="Swart E.C."/>
            <person name="Gosai S."/>
            <person name="Prabakaran S."/>
            <person name="Witkowska E."/>
            <person name="Larue G.E."/>
            <person name="Fisher S."/>
            <person name="Freeman R.M."/>
            <person name="Gunawardena J."/>
            <person name="Chu W."/>
            <person name="Stover N.A."/>
            <person name="Gregory B.D."/>
            <person name="Nowacki M."/>
            <person name="Derisi J."/>
            <person name="Roy S.W."/>
            <person name="Marshall W.F."/>
            <person name="Sood P."/>
        </authorList>
    </citation>
    <scope>NUCLEOTIDE SEQUENCE [LARGE SCALE GENOMIC DNA]</scope>
    <source>
        <strain evidence="2">WM001</strain>
    </source>
</reference>
<dbReference type="EMBL" id="MPUH01000605">
    <property type="protein sequence ID" value="OMJ76895.1"/>
    <property type="molecule type" value="Genomic_DNA"/>
</dbReference>
<feature type="region of interest" description="Disordered" evidence="1">
    <location>
        <begin position="1"/>
        <end position="47"/>
    </location>
</feature>
<gene>
    <name evidence="2" type="ORF">SteCoe_23632</name>
</gene>
<name>A0A1R2BJV8_9CILI</name>
<organism evidence="2 3">
    <name type="scientific">Stentor coeruleus</name>
    <dbReference type="NCBI Taxonomy" id="5963"/>
    <lineage>
        <taxon>Eukaryota</taxon>
        <taxon>Sar</taxon>
        <taxon>Alveolata</taxon>
        <taxon>Ciliophora</taxon>
        <taxon>Postciliodesmatophora</taxon>
        <taxon>Heterotrichea</taxon>
        <taxon>Heterotrichida</taxon>
        <taxon>Stentoridae</taxon>
        <taxon>Stentor</taxon>
    </lineage>
</organism>
<accession>A0A1R2BJV8</accession>
<dbReference type="AlphaFoldDB" id="A0A1R2BJV8"/>
<protein>
    <submittedName>
        <fullName evidence="2">Uncharacterized protein</fullName>
    </submittedName>
</protein>
<feature type="compositionally biased region" description="Polar residues" evidence="1">
    <location>
        <begin position="18"/>
        <end position="35"/>
    </location>
</feature>
<feature type="compositionally biased region" description="Basic residues" evidence="1">
    <location>
        <begin position="1"/>
        <end position="17"/>
    </location>
</feature>
<evidence type="ECO:0000313" key="2">
    <source>
        <dbReference type="EMBL" id="OMJ76895.1"/>
    </source>
</evidence>